<dbReference type="SUPFAM" id="SSF55785">
    <property type="entry name" value="PYP-like sensor domain (PAS domain)"/>
    <property type="match status" value="1"/>
</dbReference>
<dbReference type="PANTHER" id="PTHR44936">
    <property type="entry name" value="SENSOR PROTEIN CREC"/>
    <property type="match status" value="1"/>
</dbReference>
<evidence type="ECO:0000256" key="4">
    <source>
        <dbReference type="ARBA" id="ARBA00022741"/>
    </source>
</evidence>
<dbReference type="PROSITE" id="PS50109">
    <property type="entry name" value="HIS_KIN"/>
    <property type="match status" value="1"/>
</dbReference>
<protein>
    <recommendedName>
        <fullName evidence="2">histidine kinase</fullName>
        <ecNumber evidence="2">2.7.13.3</ecNumber>
    </recommendedName>
</protein>
<dbReference type="GO" id="GO:0005524">
    <property type="term" value="F:ATP binding"/>
    <property type="evidence" value="ECO:0007669"/>
    <property type="project" value="UniProtKB-KW"/>
</dbReference>
<dbReference type="Pfam" id="PF02518">
    <property type="entry name" value="HATPase_c"/>
    <property type="match status" value="1"/>
</dbReference>
<dbReference type="NCBIfam" id="TIGR00229">
    <property type="entry name" value="sensory_box"/>
    <property type="match status" value="1"/>
</dbReference>
<dbReference type="InterPro" id="IPR036890">
    <property type="entry name" value="HATPase_C_sf"/>
</dbReference>
<proteinExistence type="predicted"/>
<dbReference type="InterPro" id="IPR032710">
    <property type="entry name" value="NTF2-like_dom_sf"/>
</dbReference>
<keyword evidence="4" id="KW-0547">Nucleotide-binding</keyword>
<evidence type="ECO:0000256" key="2">
    <source>
        <dbReference type="ARBA" id="ARBA00012438"/>
    </source>
</evidence>
<dbReference type="SUPFAM" id="SSF54427">
    <property type="entry name" value="NTF2-like"/>
    <property type="match status" value="1"/>
</dbReference>
<dbReference type="Pfam" id="PF07366">
    <property type="entry name" value="SnoaL"/>
    <property type="match status" value="1"/>
</dbReference>
<dbReference type="InterPro" id="IPR013767">
    <property type="entry name" value="PAS_fold"/>
</dbReference>
<evidence type="ECO:0000313" key="10">
    <source>
        <dbReference type="Proteomes" id="UP000198856"/>
    </source>
</evidence>
<dbReference type="InterPro" id="IPR035965">
    <property type="entry name" value="PAS-like_dom_sf"/>
</dbReference>
<feature type="domain" description="Histidine kinase" evidence="7">
    <location>
        <begin position="276"/>
        <end position="483"/>
    </location>
</feature>
<dbReference type="SMART" id="SM00387">
    <property type="entry name" value="HATPase_c"/>
    <property type="match status" value="1"/>
</dbReference>
<keyword evidence="10" id="KW-1185">Reference proteome</keyword>
<dbReference type="SMART" id="SM00091">
    <property type="entry name" value="PAS"/>
    <property type="match status" value="1"/>
</dbReference>
<dbReference type="RefSeq" id="WP_092703546.1">
    <property type="nucleotide sequence ID" value="NZ_FNFC01000012.1"/>
</dbReference>
<dbReference type="Gene3D" id="3.10.450.50">
    <property type="match status" value="1"/>
</dbReference>
<dbReference type="Pfam" id="PF00989">
    <property type="entry name" value="PAS"/>
    <property type="match status" value="1"/>
</dbReference>
<gene>
    <name evidence="9" type="ORF">SAMN05216226_11252</name>
</gene>
<evidence type="ECO:0000259" key="7">
    <source>
        <dbReference type="PROSITE" id="PS50109"/>
    </source>
</evidence>
<dbReference type="STRING" id="890420.SAMN05216226_11252"/>
<keyword evidence="6" id="KW-0067">ATP-binding</keyword>
<organism evidence="9 10">
    <name type="scientific">Halovenus aranensis</name>
    <dbReference type="NCBI Taxonomy" id="890420"/>
    <lineage>
        <taxon>Archaea</taxon>
        <taxon>Methanobacteriati</taxon>
        <taxon>Methanobacteriota</taxon>
        <taxon>Stenosarchaea group</taxon>
        <taxon>Halobacteria</taxon>
        <taxon>Halobacteriales</taxon>
        <taxon>Haloarculaceae</taxon>
        <taxon>Halovenus</taxon>
    </lineage>
</organism>
<accession>A0A1G8XSL0</accession>
<dbReference type="InterPro" id="IPR005467">
    <property type="entry name" value="His_kinase_dom"/>
</dbReference>
<dbReference type="AlphaFoldDB" id="A0A1G8XSL0"/>
<evidence type="ECO:0000256" key="6">
    <source>
        <dbReference type="ARBA" id="ARBA00022840"/>
    </source>
</evidence>
<dbReference type="GO" id="GO:0004673">
    <property type="term" value="F:protein histidine kinase activity"/>
    <property type="evidence" value="ECO:0007669"/>
    <property type="project" value="UniProtKB-EC"/>
</dbReference>
<dbReference type="InterPro" id="IPR000014">
    <property type="entry name" value="PAS"/>
</dbReference>
<feature type="domain" description="PAS" evidence="8">
    <location>
        <begin position="141"/>
        <end position="195"/>
    </location>
</feature>
<dbReference type="InterPro" id="IPR003594">
    <property type="entry name" value="HATPase_dom"/>
</dbReference>
<name>A0A1G8XSL0_9EURY</name>
<dbReference type="InterPro" id="IPR050980">
    <property type="entry name" value="2C_sensor_his_kinase"/>
</dbReference>
<keyword evidence="3" id="KW-0808">Transferase</keyword>
<evidence type="ECO:0000256" key="5">
    <source>
        <dbReference type="ARBA" id="ARBA00022777"/>
    </source>
</evidence>
<dbReference type="Gene3D" id="3.30.565.10">
    <property type="entry name" value="Histidine kinase-like ATPase, C-terminal domain"/>
    <property type="match status" value="1"/>
</dbReference>
<dbReference type="PROSITE" id="PS50112">
    <property type="entry name" value="PAS"/>
    <property type="match status" value="1"/>
</dbReference>
<dbReference type="PRINTS" id="PR00344">
    <property type="entry name" value="BCTRLSENSOR"/>
</dbReference>
<dbReference type="OrthoDB" id="3369at2157"/>
<dbReference type="Gene3D" id="3.30.450.20">
    <property type="entry name" value="PAS domain"/>
    <property type="match status" value="1"/>
</dbReference>
<evidence type="ECO:0000256" key="1">
    <source>
        <dbReference type="ARBA" id="ARBA00000085"/>
    </source>
</evidence>
<dbReference type="CDD" id="cd16936">
    <property type="entry name" value="HATPase_RsbW-like"/>
    <property type="match status" value="1"/>
</dbReference>
<evidence type="ECO:0000259" key="8">
    <source>
        <dbReference type="PROSITE" id="PS50112"/>
    </source>
</evidence>
<evidence type="ECO:0000256" key="3">
    <source>
        <dbReference type="ARBA" id="ARBA00022679"/>
    </source>
</evidence>
<dbReference type="InterPro" id="IPR004358">
    <property type="entry name" value="Sig_transdc_His_kin-like_C"/>
</dbReference>
<dbReference type="GO" id="GO:0030638">
    <property type="term" value="P:polyketide metabolic process"/>
    <property type="evidence" value="ECO:0007669"/>
    <property type="project" value="InterPro"/>
</dbReference>
<dbReference type="CDD" id="cd00130">
    <property type="entry name" value="PAS"/>
    <property type="match status" value="1"/>
</dbReference>
<keyword evidence="5" id="KW-0418">Kinase</keyword>
<dbReference type="GO" id="GO:0006355">
    <property type="term" value="P:regulation of DNA-templated transcription"/>
    <property type="evidence" value="ECO:0007669"/>
    <property type="project" value="InterPro"/>
</dbReference>
<sequence length="486" mass="52824">MASTAENKALVRHYFEELEAGNLDVIDEVVADEFTAEYDIARSNIESLGRNGLADVLQEIFTAFPDTTVVSRSLYAEGNTVLSIQTWEGTHLSEYRGVPPSGNEVTYELWGRFVVEGDEIVHASIQGDDFGLFTQLGIELSIEGYQTLIETAPDPIVITDPDTGCVLETNSAMESLVERPRDEIIGTHQMALHPSTQRYDGLFSEAVEMARKSAVSVETFDDGSDIELVREDGSRVPVEISAQVVTLAERSALVSIYRDVSAQRRREQRTQVLNRLLRHNLRNEVSVITGLAEVLDERLSGEASDNVRQIRESARDLTALGEKARLAARITAVDETQATQVSVRGVVDEVVADITETYPDAEIQTALSDPVTVLTDRNAVTIALRETLENAVEHGTTDDSPVCITVHPEESGGGVDIAVEDSGPGIPEPELAVLEDGEETSLTHGSGIGIWLIYWATNAVRGDVSFESLAAGTRVTLSVPSLESDA</sequence>
<dbReference type="Proteomes" id="UP000198856">
    <property type="component" value="Unassembled WGS sequence"/>
</dbReference>
<dbReference type="InterPro" id="IPR009959">
    <property type="entry name" value="Cyclase_SnoaL-like"/>
</dbReference>
<evidence type="ECO:0000313" key="9">
    <source>
        <dbReference type="EMBL" id="SDJ93416.1"/>
    </source>
</evidence>
<dbReference type="SUPFAM" id="SSF55874">
    <property type="entry name" value="ATPase domain of HSP90 chaperone/DNA topoisomerase II/histidine kinase"/>
    <property type="match status" value="1"/>
</dbReference>
<dbReference type="PANTHER" id="PTHR44936:SF10">
    <property type="entry name" value="SENSOR PROTEIN RSTB"/>
    <property type="match status" value="1"/>
</dbReference>
<comment type="catalytic activity">
    <reaction evidence="1">
        <text>ATP + protein L-histidine = ADP + protein N-phospho-L-histidine.</text>
        <dbReference type="EC" id="2.7.13.3"/>
    </reaction>
</comment>
<reference evidence="9 10" key="1">
    <citation type="submission" date="2016-10" db="EMBL/GenBank/DDBJ databases">
        <authorList>
            <person name="de Groot N.N."/>
        </authorList>
    </citation>
    <scope>NUCLEOTIDE SEQUENCE [LARGE SCALE GENOMIC DNA]</scope>
    <source>
        <strain evidence="9 10">IBRC-M10015</strain>
    </source>
</reference>
<dbReference type="EC" id="2.7.13.3" evidence="2"/>
<dbReference type="EMBL" id="FNFC01000012">
    <property type="protein sequence ID" value="SDJ93416.1"/>
    <property type="molecule type" value="Genomic_DNA"/>
</dbReference>